<dbReference type="GO" id="GO:0009904">
    <property type="term" value="P:chloroplast accumulation movement"/>
    <property type="evidence" value="ECO:0007669"/>
    <property type="project" value="TreeGrafter"/>
</dbReference>
<dbReference type="FunCoup" id="A0A7N2KSM8">
    <property type="interactions" value="501"/>
</dbReference>
<accession>A0A7N2KSM8</accession>
<dbReference type="OrthoDB" id="4585693at2759"/>
<evidence type="ECO:0000256" key="1">
    <source>
        <dbReference type="ARBA" id="ARBA00005485"/>
    </source>
</evidence>
<organism evidence="4 5">
    <name type="scientific">Quercus lobata</name>
    <name type="common">Valley oak</name>
    <dbReference type="NCBI Taxonomy" id="97700"/>
    <lineage>
        <taxon>Eukaryota</taxon>
        <taxon>Viridiplantae</taxon>
        <taxon>Streptophyta</taxon>
        <taxon>Embryophyta</taxon>
        <taxon>Tracheophyta</taxon>
        <taxon>Spermatophyta</taxon>
        <taxon>Magnoliopsida</taxon>
        <taxon>eudicotyledons</taxon>
        <taxon>Gunneridae</taxon>
        <taxon>Pentapetalae</taxon>
        <taxon>rosids</taxon>
        <taxon>fabids</taxon>
        <taxon>Fagales</taxon>
        <taxon>Fagaceae</taxon>
        <taxon>Quercus</taxon>
    </lineage>
</organism>
<dbReference type="Gramene" id="QL02p011493:mrna">
    <property type="protein sequence ID" value="QL02p011493:mrna"/>
    <property type="gene ID" value="QL02p011493"/>
</dbReference>
<evidence type="ECO:0000256" key="3">
    <source>
        <dbReference type="SAM" id="Coils"/>
    </source>
</evidence>
<dbReference type="OMA" id="YREVRFQ"/>
<dbReference type="Proteomes" id="UP000594261">
    <property type="component" value="Chromosome 2"/>
</dbReference>
<evidence type="ECO:0000313" key="5">
    <source>
        <dbReference type="Proteomes" id="UP000594261"/>
    </source>
</evidence>
<dbReference type="GeneID" id="115974691"/>
<comment type="similarity">
    <text evidence="1">Belongs to the WEB family.</text>
</comment>
<dbReference type="InParanoid" id="A0A7N2KSM8"/>
<protein>
    <recommendedName>
        <fullName evidence="6">WEB family protein</fullName>
    </recommendedName>
</protein>
<sequence>MNMDKEEGLVMIKRAEIDTRAPFRSVKEAVTLFGEKVLAGEVYSSKLKEMQNGASENGYDHLRLGITSELEETKQSLEKAKEESMVMANCLSSMKEELDQTRRELQQLKQRESEKPVETETEIEDVKVVEDSTKFEVKTQTSNEEGMEFQKKRYVTFANPPSLAHLVIPQGVEKLERHPSLRKKKKKPLIPLIGGLFSRKKGSTEVALPRVP</sequence>
<dbReference type="EnsemblPlants" id="QL02p011493:mrna">
    <property type="protein sequence ID" value="QL02p011493:mrna"/>
    <property type="gene ID" value="QL02p011493"/>
</dbReference>
<dbReference type="PANTHER" id="PTHR32054:SF9">
    <property type="entry name" value="OS04G0116200 PROTEIN"/>
    <property type="match status" value="1"/>
</dbReference>
<name>A0A7N2KSM8_QUELO</name>
<dbReference type="RefSeq" id="XP_030951026.1">
    <property type="nucleotide sequence ID" value="XM_031095166.1"/>
</dbReference>
<reference evidence="4" key="2">
    <citation type="submission" date="2021-01" db="UniProtKB">
        <authorList>
            <consortium name="EnsemblPlants"/>
        </authorList>
    </citation>
    <scope>IDENTIFICATION</scope>
</reference>
<keyword evidence="5" id="KW-1185">Reference proteome</keyword>
<dbReference type="PANTHER" id="PTHR32054">
    <property type="entry name" value="HEAVY CHAIN, PUTATIVE, EXPRESSED-RELATED-RELATED"/>
    <property type="match status" value="1"/>
</dbReference>
<evidence type="ECO:0000313" key="4">
    <source>
        <dbReference type="EnsemblPlants" id="QL02p011493:mrna"/>
    </source>
</evidence>
<evidence type="ECO:0008006" key="6">
    <source>
        <dbReference type="Google" id="ProtNLM"/>
    </source>
</evidence>
<evidence type="ECO:0000256" key="2">
    <source>
        <dbReference type="ARBA" id="ARBA00023054"/>
    </source>
</evidence>
<gene>
    <name evidence="4" type="primary">LOC115974691</name>
</gene>
<feature type="coiled-coil region" evidence="3">
    <location>
        <begin position="63"/>
        <end position="115"/>
    </location>
</feature>
<reference evidence="5" key="1">
    <citation type="journal article" date="2016" name="G3 (Bethesda)">
        <title>First Draft Assembly and Annotation of the Genome of a California Endemic Oak Quercus lobata Nee (Fagaceae).</title>
        <authorList>
            <person name="Sork V.L."/>
            <person name="Fitz-Gibbon S.T."/>
            <person name="Puiu D."/>
            <person name="Crepeau M."/>
            <person name="Gugger P.F."/>
            <person name="Sherman R."/>
            <person name="Stevens K."/>
            <person name="Langley C.H."/>
            <person name="Pellegrini M."/>
            <person name="Salzberg S.L."/>
        </authorList>
    </citation>
    <scope>NUCLEOTIDE SEQUENCE [LARGE SCALE GENOMIC DNA]</scope>
    <source>
        <strain evidence="5">cv. SW786</strain>
    </source>
</reference>
<keyword evidence="2 3" id="KW-0175">Coiled coil</keyword>
<dbReference type="GO" id="GO:0005829">
    <property type="term" value="C:cytosol"/>
    <property type="evidence" value="ECO:0007669"/>
    <property type="project" value="TreeGrafter"/>
</dbReference>
<dbReference type="GO" id="GO:0009903">
    <property type="term" value="P:chloroplast avoidance movement"/>
    <property type="evidence" value="ECO:0007669"/>
    <property type="project" value="TreeGrafter"/>
</dbReference>
<dbReference type="AlphaFoldDB" id="A0A7N2KSM8"/>
<proteinExistence type="inferred from homology"/>
<dbReference type="KEGG" id="qlo:115974691"/>